<keyword evidence="3 5" id="KW-1133">Transmembrane helix</keyword>
<dbReference type="Proteomes" id="UP001597068">
    <property type="component" value="Unassembled WGS sequence"/>
</dbReference>
<dbReference type="InterPro" id="IPR000537">
    <property type="entry name" value="UbiA_prenyltransferase"/>
</dbReference>
<dbReference type="Gene3D" id="1.10.357.140">
    <property type="entry name" value="UbiA prenyltransferase"/>
    <property type="match status" value="1"/>
</dbReference>
<feature type="transmembrane region" description="Helical" evidence="5">
    <location>
        <begin position="229"/>
        <end position="245"/>
    </location>
</feature>
<keyword evidence="2 5" id="KW-0812">Transmembrane</keyword>
<protein>
    <submittedName>
        <fullName evidence="6">UbiA family prenyltransferase</fullName>
    </submittedName>
</protein>
<evidence type="ECO:0000256" key="4">
    <source>
        <dbReference type="ARBA" id="ARBA00023136"/>
    </source>
</evidence>
<evidence type="ECO:0000313" key="6">
    <source>
        <dbReference type="EMBL" id="MFD0925681.1"/>
    </source>
</evidence>
<sequence length="267" mass="26922">MPGSGAGVVSRTRALMRAGHPEPGLAVTGLTVALAAFAGLPAHRIAVLAVAVLSGQLLVGWTNDLIDVATDREAGRDEKPLVGGTLRVRAVGSAVAVGGVVCAVFSLLCGPAAAAVHLLGVVAALLYNVGLKATVVSWVPYLVAFGSLPVAVGLTDRPTELPPVWVVVVAGLLGVGAHLLNVYPDLEADAVTDVRGLPQRLGRRGIPVATTVVMTAATAVAVVGAGMHLWHWIALAVVVAVSTLCRRAPLAVTVAIAAVDLAIVVTA</sequence>
<organism evidence="6 7">
    <name type="scientific">Williamsia deligens</name>
    <dbReference type="NCBI Taxonomy" id="321325"/>
    <lineage>
        <taxon>Bacteria</taxon>
        <taxon>Bacillati</taxon>
        <taxon>Actinomycetota</taxon>
        <taxon>Actinomycetes</taxon>
        <taxon>Mycobacteriales</taxon>
        <taxon>Nocardiaceae</taxon>
        <taxon>Williamsia</taxon>
    </lineage>
</organism>
<dbReference type="Pfam" id="PF01040">
    <property type="entry name" value="UbiA"/>
    <property type="match status" value="1"/>
</dbReference>
<dbReference type="InterPro" id="IPR044878">
    <property type="entry name" value="UbiA_sf"/>
</dbReference>
<proteinExistence type="predicted"/>
<keyword evidence="7" id="KW-1185">Reference proteome</keyword>
<reference evidence="7" key="1">
    <citation type="journal article" date="2019" name="Int. J. Syst. Evol. Microbiol.">
        <title>The Global Catalogue of Microorganisms (GCM) 10K type strain sequencing project: providing services to taxonomists for standard genome sequencing and annotation.</title>
        <authorList>
            <consortium name="The Broad Institute Genomics Platform"/>
            <consortium name="The Broad Institute Genome Sequencing Center for Infectious Disease"/>
            <person name="Wu L."/>
            <person name="Ma J."/>
        </authorList>
    </citation>
    <scope>NUCLEOTIDE SEQUENCE [LARGE SCALE GENOMIC DNA]</scope>
    <source>
        <strain evidence="7">CCUG 50873</strain>
    </source>
</reference>
<evidence type="ECO:0000256" key="5">
    <source>
        <dbReference type="SAM" id="Phobius"/>
    </source>
</evidence>
<evidence type="ECO:0000256" key="3">
    <source>
        <dbReference type="ARBA" id="ARBA00022989"/>
    </source>
</evidence>
<feature type="transmembrane region" description="Helical" evidence="5">
    <location>
        <begin position="23"/>
        <end position="40"/>
    </location>
</feature>
<evidence type="ECO:0000256" key="2">
    <source>
        <dbReference type="ARBA" id="ARBA00022692"/>
    </source>
</evidence>
<dbReference type="RefSeq" id="WP_253646387.1">
    <property type="nucleotide sequence ID" value="NZ_BAAAMO010000002.1"/>
</dbReference>
<evidence type="ECO:0000313" key="7">
    <source>
        <dbReference type="Proteomes" id="UP001597068"/>
    </source>
</evidence>
<evidence type="ECO:0000256" key="1">
    <source>
        <dbReference type="ARBA" id="ARBA00004141"/>
    </source>
</evidence>
<gene>
    <name evidence="6" type="ORF">ACFQ04_08005</name>
</gene>
<dbReference type="EMBL" id="JBHTIL010000001">
    <property type="protein sequence ID" value="MFD0925681.1"/>
    <property type="molecule type" value="Genomic_DNA"/>
</dbReference>
<comment type="subcellular location">
    <subcellularLocation>
        <location evidence="1">Membrane</location>
        <topology evidence="1">Multi-pass membrane protein</topology>
    </subcellularLocation>
</comment>
<feature type="transmembrane region" description="Helical" evidence="5">
    <location>
        <begin position="161"/>
        <end position="183"/>
    </location>
</feature>
<feature type="transmembrane region" description="Helical" evidence="5">
    <location>
        <begin position="86"/>
        <end position="108"/>
    </location>
</feature>
<accession>A0ABW3G5Q0</accession>
<feature type="transmembrane region" description="Helical" evidence="5">
    <location>
        <begin position="138"/>
        <end position="155"/>
    </location>
</feature>
<keyword evidence="4 5" id="KW-0472">Membrane</keyword>
<name>A0ABW3G5Q0_9NOCA</name>
<comment type="caution">
    <text evidence="6">The sequence shown here is derived from an EMBL/GenBank/DDBJ whole genome shotgun (WGS) entry which is preliminary data.</text>
</comment>